<dbReference type="InterPro" id="IPR043502">
    <property type="entry name" value="DNA/RNA_pol_sf"/>
</dbReference>
<organism evidence="2 3">
    <name type="scientific">Ancylostoma ceylanicum</name>
    <dbReference type="NCBI Taxonomy" id="53326"/>
    <lineage>
        <taxon>Eukaryota</taxon>
        <taxon>Metazoa</taxon>
        <taxon>Ecdysozoa</taxon>
        <taxon>Nematoda</taxon>
        <taxon>Chromadorea</taxon>
        <taxon>Rhabditida</taxon>
        <taxon>Rhabditina</taxon>
        <taxon>Rhabditomorpha</taxon>
        <taxon>Strongyloidea</taxon>
        <taxon>Ancylostomatidae</taxon>
        <taxon>Ancylostomatinae</taxon>
        <taxon>Ancylostoma</taxon>
    </lineage>
</organism>
<protein>
    <recommendedName>
        <fullName evidence="1">DUF7083 domain-containing protein</fullName>
    </recommendedName>
</protein>
<evidence type="ECO:0000259" key="1">
    <source>
        <dbReference type="Pfam" id="PF23309"/>
    </source>
</evidence>
<dbReference type="InterPro" id="IPR055510">
    <property type="entry name" value="DUF7083"/>
</dbReference>
<dbReference type="Gene3D" id="3.10.10.10">
    <property type="entry name" value="HIV Type 1 Reverse Transcriptase, subunit A, domain 1"/>
    <property type="match status" value="1"/>
</dbReference>
<dbReference type="Proteomes" id="UP000054495">
    <property type="component" value="Unassembled WGS sequence"/>
</dbReference>
<feature type="domain" description="DUF7083" evidence="1">
    <location>
        <begin position="66"/>
        <end position="152"/>
    </location>
</feature>
<evidence type="ECO:0000313" key="3">
    <source>
        <dbReference type="Proteomes" id="UP000054495"/>
    </source>
</evidence>
<dbReference type="InterPro" id="IPR050951">
    <property type="entry name" value="Retrovirus_Pol_polyprotein"/>
</dbReference>
<dbReference type="PANTHER" id="PTHR37984:SF5">
    <property type="entry name" value="PROTEIN NYNRIN-LIKE"/>
    <property type="match status" value="1"/>
</dbReference>
<keyword evidence="3" id="KW-1185">Reference proteome</keyword>
<sequence length="505" mass="57147">MDADTLRAILDAQAMQQQKAFDAQAMQRQMRHQKTLDAVMERMERMFSAMGATPAGAPASTAEFVTNSLSTRLPEFTYDPDSGCRFDVWYNRYEDIIANDGSTLDDAAKARLIVSKLDAATYARFTNHILPKKTFDVSLDETVKILKELFGHDTSVFARRYAYLRTQRNDETIRDYTGLVNRHREMAEFNDVTPEQMKCLVWICGLANPEDADIRVRDLRKMENNPQTTLKELSAEIQQFVDTRCQALRKPAIINTVWYVSQRRPHWAKDCDFANKTCHDCKRVGHKKGYCKNFTSKKKPIPKQKRRSANNVVTARPKLLPPLVSLKSANNTEINVRGHFNCNFNIDGHEGRGNCHEADTTSLLGLDWIAQDEPLFRRLTKGAICNVSASKLNTLRTSLTKQLQKQFVTVFAPGLGRCVKSKAHLALKPDAKPVFGKARPVPYAALPRISQEIDRLVAADVLSPIDHSDWAAPIVVVQKISPTLRRLLYWTERRTQATPAPTSNA</sequence>
<gene>
    <name evidence="2" type="ORF">ANCCEY_10779</name>
</gene>
<name>A0A0D6LG17_9BILA</name>
<accession>A0A0D6LG17</accession>
<dbReference type="SUPFAM" id="SSF56672">
    <property type="entry name" value="DNA/RNA polymerases"/>
    <property type="match status" value="1"/>
</dbReference>
<dbReference type="Pfam" id="PF23309">
    <property type="entry name" value="DUF7083"/>
    <property type="match status" value="1"/>
</dbReference>
<dbReference type="PANTHER" id="PTHR37984">
    <property type="entry name" value="PROTEIN CBG26694"/>
    <property type="match status" value="1"/>
</dbReference>
<dbReference type="EMBL" id="KE125221">
    <property type="protein sequence ID" value="EPB70133.1"/>
    <property type="molecule type" value="Genomic_DNA"/>
</dbReference>
<dbReference type="AlphaFoldDB" id="A0A0D6LG17"/>
<evidence type="ECO:0000313" key="2">
    <source>
        <dbReference type="EMBL" id="EPB70133.1"/>
    </source>
</evidence>
<reference evidence="2 3" key="1">
    <citation type="submission" date="2013-05" db="EMBL/GenBank/DDBJ databases">
        <title>Draft genome of the parasitic nematode Anyclostoma ceylanicum.</title>
        <authorList>
            <person name="Mitreva M."/>
        </authorList>
    </citation>
    <scope>NUCLEOTIDE SEQUENCE [LARGE SCALE GENOMIC DNA]</scope>
</reference>
<proteinExistence type="predicted"/>